<evidence type="ECO:0000313" key="1">
    <source>
        <dbReference type="EMBL" id="DAE02825.1"/>
    </source>
</evidence>
<name>A0A8S5P8U8_9CAUD</name>
<accession>A0A8S5P8U8</accession>
<evidence type="ECO:0008006" key="2">
    <source>
        <dbReference type="Google" id="ProtNLM"/>
    </source>
</evidence>
<sequence length="266" mass="31212">MGIKTKIDWCDASWNPVTGCLHGCPYCYARRIAERFGGAYYEDELPNRWGEYECECLHADGDIHELDYPLRNCGNNKIAPYPFEFDPTLHRYKLDEPQHWKKPRTIFVCSMADLFGEWVPDEWIEHVFKACEATPQHRYLFLTKNPKRYVDLYAKNILPIGKGYWYGTTVTSPKQPFFYSRVPDDNPHTFVSIEPIMGSFGKIKDLPDWVIVGAETGNRKGKVAPRKEWIDEIAYECKRCRTPIFMKESLRDLMGADFRQEFPWEV</sequence>
<protein>
    <recommendedName>
        <fullName evidence="2">DUF5131 family protein</fullName>
    </recommendedName>
</protein>
<dbReference type="InterPro" id="IPR011101">
    <property type="entry name" value="DUF5131"/>
</dbReference>
<organism evidence="1">
    <name type="scientific">Siphoviridae sp. ctrvp54</name>
    <dbReference type="NCBI Taxonomy" id="2825690"/>
    <lineage>
        <taxon>Viruses</taxon>
        <taxon>Duplodnaviria</taxon>
        <taxon>Heunggongvirae</taxon>
        <taxon>Uroviricota</taxon>
        <taxon>Caudoviricetes</taxon>
    </lineage>
</organism>
<proteinExistence type="predicted"/>
<dbReference type="Pfam" id="PF07505">
    <property type="entry name" value="DUF5131"/>
    <property type="match status" value="1"/>
</dbReference>
<dbReference type="EMBL" id="BK015354">
    <property type="protein sequence ID" value="DAE02825.1"/>
    <property type="molecule type" value="Genomic_DNA"/>
</dbReference>
<reference evidence="1" key="1">
    <citation type="journal article" date="2021" name="Proc. Natl. Acad. Sci. U.S.A.">
        <title>A Catalog of Tens of Thousands of Viruses from Human Metagenomes Reveals Hidden Associations with Chronic Diseases.</title>
        <authorList>
            <person name="Tisza M.J."/>
            <person name="Buck C.B."/>
        </authorList>
    </citation>
    <scope>NUCLEOTIDE SEQUENCE</scope>
    <source>
        <strain evidence="1">Ctrvp54</strain>
    </source>
</reference>